<name>A0ABD3Q6T4_9STRA</name>
<feature type="region of interest" description="Disordered" evidence="2">
    <location>
        <begin position="25"/>
        <end position="47"/>
    </location>
</feature>
<accession>A0ABD3Q6T4</accession>
<dbReference type="PANTHER" id="PTHR15243:SF0">
    <property type="entry name" value="SERINE_THREONINE-PROTEIN KINASE 19"/>
    <property type="match status" value="1"/>
</dbReference>
<protein>
    <submittedName>
        <fullName evidence="3">Uncharacterized protein</fullName>
    </submittedName>
</protein>
<evidence type="ECO:0000313" key="3">
    <source>
        <dbReference type="EMBL" id="KAL3796092.1"/>
    </source>
</evidence>
<organism evidence="3 4">
    <name type="scientific">Cyclotella atomus</name>
    <dbReference type="NCBI Taxonomy" id="382360"/>
    <lineage>
        <taxon>Eukaryota</taxon>
        <taxon>Sar</taxon>
        <taxon>Stramenopiles</taxon>
        <taxon>Ochrophyta</taxon>
        <taxon>Bacillariophyta</taxon>
        <taxon>Coscinodiscophyceae</taxon>
        <taxon>Thalassiosirophycidae</taxon>
        <taxon>Stephanodiscales</taxon>
        <taxon>Stephanodiscaceae</taxon>
        <taxon>Cyclotella</taxon>
    </lineage>
</organism>
<dbReference type="EMBL" id="JALLPJ020000301">
    <property type="protein sequence ID" value="KAL3796092.1"/>
    <property type="molecule type" value="Genomic_DNA"/>
</dbReference>
<dbReference type="Proteomes" id="UP001530400">
    <property type="component" value="Unassembled WGS sequence"/>
</dbReference>
<dbReference type="AlphaFoldDB" id="A0ABD3Q6T4"/>
<reference evidence="3 4" key="1">
    <citation type="submission" date="2024-10" db="EMBL/GenBank/DDBJ databases">
        <title>Updated reference genomes for cyclostephanoid diatoms.</title>
        <authorList>
            <person name="Roberts W.R."/>
            <person name="Alverson A.J."/>
        </authorList>
    </citation>
    <scope>NUCLEOTIDE SEQUENCE [LARGE SCALE GENOMIC DNA]</scope>
    <source>
        <strain evidence="3 4">AJA010-31</strain>
    </source>
</reference>
<sequence>MEPSESNDIASPKRVEGGADLIVKKKRKRTQQSCTSNNAASSNVPSILSSIPDSSRALLSETHAKTKSAAAADEFGDDSLLLASLPNDTLMRLRAQTRPTNGMATEACAYCPIFTVSKQEDDSSKKNSTHAAPFLPQQVLLYLSSNHAQTNEDIKQLAAANTIRLLQLHGTAIARNGLGWRGDGNDDEDVAVMETCAYKTAARMALDAHFGCDTQAESTYLWFTSVLLPSFCGKTWILSSSLESFIEDAAAAAPPVLSTNSDITNKNTSGQRWTAIQMNSMVKELSHAGLLLPKRGLGLNGGESYWFSLPGLGKAAKSIMDGRLSILRRIQSSKFKEKKRSTLEREIGRPDSKMKDSNTYVQSGMFLVLDLLAKGMVHIHSTCTGDQYVRIN</sequence>
<dbReference type="PANTHER" id="PTHR15243">
    <property type="entry name" value="SERINE/THREONINE-PROTEIN KINASE 19"/>
    <property type="match status" value="1"/>
</dbReference>
<comment type="caution">
    <text evidence="3">The sequence shown here is derived from an EMBL/GenBank/DDBJ whole genome shotgun (WGS) entry which is preliminary data.</text>
</comment>
<evidence type="ECO:0000256" key="2">
    <source>
        <dbReference type="SAM" id="MobiDB-lite"/>
    </source>
</evidence>
<evidence type="ECO:0000256" key="1">
    <source>
        <dbReference type="ARBA" id="ARBA00093458"/>
    </source>
</evidence>
<keyword evidence="4" id="KW-1185">Reference proteome</keyword>
<comment type="similarity">
    <text evidence="1">Belongs to the STK19 family.</text>
</comment>
<proteinExistence type="inferred from homology"/>
<feature type="compositionally biased region" description="Polar residues" evidence="2">
    <location>
        <begin position="31"/>
        <end position="47"/>
    </location>
</feature>
<dbReference type="InterPro" id="IPR018865">
    <property type="entry name" value="STK19-like"/>
</dbReference>
<evidence type="ECO:0000313" key="4">
    <source>
        <dbReference type="Proteomes" id="UP001530400"/>
    </source>
</evidence>
<gene>
    <name evidence="3" type="ORF">ACHAWO_003248</name>
</gene>